<dbReference type="Proteomes" id="UP001501207">
    <property type="component" value="Unassembled WGS sequence"/>
</dbReference>
<organism evidence="2 3">
    <name type="scientific">Compostibacter hankyongensis</name>
    <dbReference type="NCBI Taxonomy" id="1007089"/>
    <lineage>
        <taxon>Bacteria</taxon>
        <taxon>Pseudomonadati</taxon>
        <taxon>Bacteroidota</taxon>
        <taxon>Chitinophagia</taxon>
        <taxon>Chitinophagales</taxon>
        <taxon>Chitinophagaceae</taxon>
        <taxon>Compostibacter</taxon>
    </lineage>
</organism>
<evidence type="ECO:0000259" key="1">
    <source>
        <dbReference type="PROSITE" id="PS51819"/>
    </source>
</evidence>
<dbReference type="Gene3D" id="3.30.720.110">
    <property type="match status" value="1"/>
</dbReference>
<reference evidence="3" key="1">
    <citation type="journal article" date="2019" name="Int. J. Syst. Evol. Microbiol.">
        <title>The Global Catalogue of Microorganisms (GCM) 10K type strain sequencing project: providing services to taxonomists for standard genome sequencing and annotation.</title>
        <authorList>
            <consortium name="The Broad Institute Genomics Platform"/>
            <consortium name="The Broad Institute Genome Sequencing Center for Infectious Disease"/>
            <person name="Wu L."/>
            <person name="Ma J."/>
        </authorList>
    </citation>
    <scope>NUCLEOTIDE SEQUENCE [LARGE SCALE GENOMIC DNA]</scope>
    <source>
        <strain evidence="3">JCM 17664</strain>
    </source>
</reference>
<feature type="domain" description="VOC" evidence="1">
    <location>
        <begin position="1"/>
        <end position="114"/>
    </location>
</feature>
<evidence type="ECO:0000313" key="2">
    <source>
        <dbReference type="EMBL" id="GAA4315560.1"/>
    </source>
</evidence>
<dbReference type="EMBL" id="BAABFN010000007">
    <property type="protein sequence ID" value="GAA4315560.1"/>
    <property type="molecule type" value="Genomic_DNA"/>
</dbReference>
<accession>A0ABP8G2C9</accession>
<protein>
    <recommendedName>
        <fullName evidence="1">VOC domain-containing protein</fullName>
    </recommendedName>
</protein>
<dbReference type="Pfam" id="PF00903">
    <property type="entry name" value="Glyoxalase"/>
    <property type="match status" value="1"/>
</dbReference>
<dbReference type="PANTHER" id="PTHR34109">
    <property type="entry name" value="BNAUNNG04460D PROTEIN-RELATED"/>
    <property type="match status" value="1"/>
</dbReference>
<dbReference type="InterPro" id="IPR037523">
    <property type="entry name" value="VOC_core"/>
</dbReference>
<dbReference type="InterPro" id="IPR004360">
    <property type="entry name" value="Glyas_Fos-R_dOase_dom"/>
</dbReference>
<dbReference type="PANTHER" id="PTHR34109:SF1">
    <property type="entry name" value="VOC DOMAIN-CONTAINING PROTEIN"/>
    <property type="match status" value="1"/>
</dbReference>
<keyword evidence="3" id="KW-1185">Reference proteome</keyword>
<proteinExistence type="predicted"/>
<dbReference type="Gene3D" id="3.30.720.120">
    <property type="match status" value="1"/>
</dbReference>
<gene>
    <name evidence="2" type="ORF">GCM10023143_27000</name>
</gene>
<dbReference type="SUPFAM" id="SSF54593">
    <property type="entry name" value="Glyoxalase/Bleomycin resistance protein/Dihydroxybiphenyl dioxygenase"/>
    <property type="match status" value="1"/>
</dbReference>
<evidence type="ECO:0000313" key="3">
    <source>
        <dbReference type="Proteomes" id="UP001501207"/>
    </source>
</evidence>
<comment type="caution">
    <text evidence="2">The sequence shown here is derived from an EMBL/GenBank/DDBJ whole genome shotgun (WGS) entry which is preliminary data.</text>
</comment>
<sequence>MPYLIVAGAEKLIDFTQAVFEAKVTHRTMRDEEKNIIMHAEIMIGDSTIMFADATEQYAPQTAGMFVYVEDADEAYQKALDAGAVSVLEPADQSYGRSCGVTDPLGNTWWITSEK</sequence>
<dbReference type="PROSITE" id="PS51819">
    <property type="entry name" value="VOC"/>
    <property type="match status" value="1"/>
</dbReference>
<name>A0ABP8G2C9_9BACT</name>
<dbReference type="CDD" id="cd07246">
    <property type="entry name" value="VOC_like"/>
    <property type="match status" value="1"/>
</dbReference>
<dbReference type="InterPro" id="IPR029068">
    <property type="entry name" value="Glyas_Bleomycin-R_OHBP_Dase"/>
</dbReference>